<comment type="caution">
    <text evidence="2">The sequence shown here is derived from an EMBL/GenBank/DDBJ whole genome shotgun (WGS) entry which is preliminary data.</text>
</comment>
<feature type="compositionally biased region" description="Polar residues" evidence="1">
    <location>
        <begin position="1"/>
        <end position="21"/>
    </location>
</feature>
<evidence type="ECO:0000313" key="2">
    <source>
        <dbReference type="EMBL" id="GGG96055.1"/>
    </source>
</evidence>
<feature type="region of interest" description="Disordered" evidence="1">
    <location>
        <begin position="1"/>
        <end position="30"/>
    </location>
</feature>
<feature type="region of interest" description="Disordered" evidence="1">
    <location>
        <begin position="61"/>
        <end position="86"/>
    </location>
</feature>
<organism evidence="2 3">
    <name type="scientific">Pseudarthrobacter polychromogenes</name>
    <dbReference type="NCBI Taxonomy" id="1676"/>
    <lineage>
        <taxon>Bacteria</taxon>
        <taxon>Bacillati</taxon>
        <taxon>Actinomycetota</taxon>
        <taxon>Actinomycetes</taxon>
        <taxon>Micrococcales</taxon>
        <taxon>Micrococcaceae</taxon>
        <taxon>Pseudarthrobacter</taxon>
    </lineage>
</organism>
<dbReference type="Proteomes" id="UP000596938">
    <property type="component" value="Unassembled WGS sequence"/>
</dbReference>
<dbReference type="EMBL" id="BMKU01000005">
    <property type="protein sequence ID" value="GGG96055.1"/>
    <property type="molecule type" value="Genomic_DNA"/>
</dbReference>
<sequence length="86" mass="9510">MRIPQLSTPSGAVYSGGTSPDSVAKPQLPVPEPCHRIEAERWASSLALDRKMLNFRHPAANELRLDTQTDKQTPLPLSARVSHHED</sequence>
<proteinExistence type="predicted"/>
<gene>
    <name evidence="2" type="ORF">GCM10011577_18990</name>
</gene>
<protein>
    <submittedName>
        <fullName evidence="2">Uncharacterized protein</fullName>
    </submittedName>
</protein>
<evidence type="ECO:0000313" key="3">
    <source>
        <dbReference type="Proteomes" id="UP000596938"/>
    </source>
</evidence>
<reference evidence="3" key="1">
    <citation type="journal article" date="2019" name="Int. J. Syst. Evol. Microbiol.">
        <title>The Global Catalogue of Microorganisms (GCM) 10K type strain sequencing project: providing services to taxonomists for standard genome sequencing and annotation.</title>
        <authorList>
            <consortium name="The Broad Institute Genomics Platform"/>
            <consortium name="The Broad Institute Genome Sequencing Center for Infectious Disease"/>
            <person name="Wu L."/>
            <person name="Ma J."/>
        </authorList>
    </citation>
    <scope>NUCLEOTIDE SEQUENCE [LARGE SCALE GENOMIC DNA]</scope>
    <source>
        <strain evidence="3">CGMCC 1.1927</strain>
    </source>
</reference>
<accession>A0ABQ1XKB1</accession>
<keyword evidence="3" id="KW-1185">Reference proteome</keyword>
<name>A0ABQ1XKB1_9MICC</name>
<evidence type="ECO:0000256" key="1">
    <source>
        <dbReference type="SAM" id="MobiDB-lite"/>
    </source>
</evidence>